<sequence length="416" mass="48621">MEILKDFILSFAELITITYLWDKLALKRENSIWKNIGVISIGSLAMSIGVYIKISFIVMYIFLILIYSYIYKHNIFTTSLEFFMISIAVGIVKILQIKIFKIIGIQNIHNFKIYIIINFITLFCVVVFYKLVLSKRNIYIKNLRGKAIYCFAITYGLYVIILKFIWKYDKNIILGCKVRFLIIVILLLIAHIYLYIYVARIVQVKKELEIKSRYIPVIDNMIEEIRRRQHDFKNNINTVNGIIEIADDSELREKLKGYMSSLDSSNTNLGDIMYINNTIIKAIIYSKVCEAKKKNIEFIYNVKNNSLEDILKEYEISDILNNIMNNAFEALENKENNKVVVLNILIKNGKNVIEIKNNGKMINSTYIKNMFKRGFSTKQGRNRGYGLYNVKKIVDCNGGTIQLSFKDDFLNFYIVF</sequence>
<dbReference type="Pfam" id="PF02518">
    <property type="entry name" value="HATPase_c"/>
    <property type="match status" value="1"/>
</dbReference>
<gene>
    <name evidence="5" type="ORF">Z955_16345</name>
</gene>
<feature type="transmembrane region" description="Helical" evidence="3">
    <location>
        <begin position="111"/>
        <end position="133"/>
    </location>
</feature>
<dbReference type="GO" id="GO:0000160">
    <property type="term" value="P:phosphorelay signal transduction system"/>
    <property type="evidence" value="ECO:0007669"/>
    <property type="project" value="UniProtKB-KW"/>
</dbReference>
<dbReference type="RefSeq" id="WP_039260312.1">
    <property type="nucleotide sequence ID" value="NZ_JDRY01000175.1"/>
</dbReference>
<evidence type="ECO:0000256" key="2">
    <source>
        <dbReference type="ARBA" id="ARBA00023012"/>
    </source>
</evidence>
<dbReference type="PANTHER" id="PTHR40448">
    <property type="entry name" value="TWO-COMPONENT SENSOR HISTIDINE KINASE"/>
    <property type="match status" value="1"/>
</dbReference>
<evidence type="ECO:0000256" key="1">
    <source>
        <dbReference type="ARBA" id="ARBA00022777"/>
    </source>
</evidence>
<dbReference type="InterPro" id="IPR005467">
    <property type="entry name" value="His_kinase_dom"/>
</dbReference>
<feature type="transmembrane region" description="Helical" evidence="3">
    <location>
        <begin position="82"/>
        <end position="105"/>
    </location>
</feature>
<keyword evidence="3" id="KW-0812">Transmembrane</keyword>
<keyword evidence="2" id="KW-0902">Two-component regulatory system</keyword>
<dbReference type="EMBL" id="JDRY01000175">
    <property type="protein sequence ID" value="KGM93020.1"/>
    <property type="molecule type" value="Genomic_DNA"/>
</dbReference>
<feature type="transmembrane region" description="Helical" evidence="3">
    <location>
        <begin position="50"/>
        <end position="70"/>
    </location>
</feature>
<dbReference type="Gene3D" id="3.30.565.10">
    <property type="entry name" value="Histidine kinase-like ATPase, C-terminal domain"/>
    <property type="match status" value="1"/>
</dbReference>
<feature type="transmembrane region" description="Helical" evidence="3">
    <location>
        <begin position="178"/>
        <end position="198"/>
    </location>
</feature>
<keyword evidence="3" id="KW-0472">Membrane</keyword>
<dbReference type="SMART" id="SM00387">
    <property type="entry name" value="HATPase_c"/>
    <property type="match status" value="1"/>
</dbReference>
<dbReference type="PANTHER" id="PTHR40448:SF1">
    <property type="entry name" value="TWO-COMPONENT SENSOR HISTIDINE KINASE"/>
    <property type="match status" value="1"/>
</dbReference>
<evidence type="ECO:0000313" key="6">
    <source>
        <dbReference type="Proteomes" id="UP000030014"/>
    </source>
</evidence>
<dbReference type="GO" id="GO:0042802">
    <property type="term" value="F:identical protein binding"/>
    <property type="evidence" value="ECO:0007669"/>
    <property type="project" value="TreeGrafter"/>
</dbReference>
<accession>A0A0A0I060</accession>
<protein>
    <submittedName>
        <fullName evidence="5">Histidine kinase</fullName>
    </submittedName>
</protein>
<dbReference type="InterPro" id="IPR003594">
    <property type="entry name" value="HATPase_dom"/>
</dbReference>
<evidence type="ECO:0000259" key="4">
    <source>
        <dbReference type="PROSITE" id="PS50109"/>
    </source>
</evidence>
<feature type="domain" description="Histidine kinase" evidence="4">
    <location>
        <begin position="227"/>
        <end position="416"/>
    </location>
</feature>
<keyword evidence="1 5" id="KW-0808">Transferase</keyword>
<keyword evidence="3" id="KW-1133">Transmembrane helix</keyword>
<dbReference type="InterPro" id="IPR036890">
    <property type="entry name" value="HATPase_C_sf"/>
</dbReference>
<dbReference type="GO" id="GO:0016301">
    <property type="term" value="F:kinase activity"/>
    <property type="evidence" value="ECO:0007669"/>
    <property type="project" value="UniProtKB-KW"/>
</dbReference>
<organism evidence="5 6">
    <name type="scientific">Clostridium botulinum C/D str. DC5</name>
    <dbReference type="NCBI Taxonomy" id="1443128"/>
    <lineage>
        <taxon>Bacteria</taxon>
        <taxon>Bacillati</taxon>
        <taxon>Bacillota</taxon>
        <taxon>Clostridia</taxon>
        <taxon>Eubacteriales</taxon>
        <taxon>Clostridiaceae</taxon>
        <taxon>Clostridium</taxon>
    </lineage>
</organism>
<dbReference type="SUPFAM" id="SSF55874">
    <property type="entry name" value="ATPase domain of HSP90 chaperone/DNA topoisomerase II/histidine kinase"/>
    <property type="match status" value="1"/>
</dbReference>
<dbReference type="AlphaFoldDB" id="A0A0A0I060"/>
<dbReference type="PROSITE" id="PS50109">
    <property type="entry name" value="HIS_KIN"/>
    <property type="match status" value="1"/>
</dbReference>
<dbReference type="Proteomes" id="UP000030014">
    <property type="component" value="Unassembled WGS sequence"/>
</dbReference>
<feature type="transmembrane region" description="Helical" evidence="3">
    <location>
        <begin position="145"/>
        <end position="166"/>
    </location>
</feature>
<name>A0A0A0I060_CLOBO</name>
<evidence type="ECO:0000256" key="3">
    <source>
        <dbReference type="SAM" id="Phobius"/>
    </source>
</evidence>
<reference evidence="5 6" key="1">
    <citation type="submission" date="2014-01" db="EMBL/GenBank/DDBJ databases">
        <title>Plasmidome dynamics in the species complex Clostridium novyi sensu lato converts strains of independent lineages into distinctly different pathogens.</title>
        <authorList>
            <person name="Skarin H."/>
            <person name="Segerman B."/>
        </authorList>
    </citation>
    <scope>NUCLEOTIDE SEQUENCE [LARGE SCALE GENOMIC DNA]</scope>
    <source>
        <strain evidence="5 6">DC5</strain>
    </source>
</reference>
<evidence type="ECO:0000313" key="5">
    <source>
        <dbReference type="EMBL" id="KGM93020.1"/>
    </source>
</evidence>
<keyword evidence="1 5" id="KW-0418">Kinase</keyword>
<comment type="caution">
    <text evidence="5">The sequence shown here is derived from an EMBL/GenBank/DDBJ whole genome shotgun (WGS) entry which is preliminary data.</text>
</comment>
<proteinExistence type="predicted"/>